<dbReference type="RefSeq" id="WP_068366848.1">
    <property type="nucleotide sequence ID" value="NZ_CAMYBE010000025.1"/>
</dbReference>
<evidence type="ECO:0000313" key="5">
    <source>
        <dbReference type="Proteomes" id="UP000070442"/>
    </source>
</evidence>
<dbReference type="Proteomes" id="UP000070442">
    <property type="component" value="Unassembled WGS sequence"/>
</dbReference>
<evidence type="ECO:0000256" key="2">
    <source>
        <dbReference type="ARBA" id="ARBA00022898"/>
    </source>
</evidence>
<dbReference type="Gene3D" id="3.40.640.10">
    <property type="entry name" value="Type I PLP-dependent aspartate aminotransferase-like (Major domain)"/>
    <property type="match status" value="1"/>
</dbReference>
<feature type="domain" description="Aminotransferase class I/classII large" evidence="3">
    <location>
        <begin position="25"/>
        <end position="354"/>
    </location>
</feature>
<dbReference type="PATRIC" id="fig|755172.3.peg.374"/>
<dbReference type="AlphaFoldDB" id="A0A134AKI7"/>
<evidence type="ECO:0000259" key="3">
    <source>
        <dbReference type="Pfam" id="PF00155"/>
    </source>
</evidence>
<dbReference type="CDD" id="cd00609">
    <property type="entry name" value="AAT_like"/>
    <property type="match status" value="1"/>
</dbReference>
<name>A0A134AKI7_9FIRM</name>
<proteinExistence type="predicted"/>
<dbReference type="OrthoDB" id="9813612at2"/>
<dbReference type="InterPro" id="IPR015421">
    <property type="entry name" value="PyrdxlP-dep_Trfase_major"/>
</dbReference>
<dbReference type="InterPro" id="IPR015422">
    <property type="entry name" value="PyrdxlP-dep_Trfase_small"/>
</dbReference>
<dbReference type="InterPro" id="IPR004839">
    <property type="entry name" value="Aminotransferase_I/II_large"/>
</dbReference>
<comment type="cofactor">
    <cofactor evidence="1">
        <name>pyridoxal 5'-phosphate</name>
        <dbReference type="ChEBI" id="CHEBI:597326"/>
    </cofactor>
</comment>
<keyword evidence="2" id="KW-0663">Pyridoxal phosphate</keyword>
<evidence type="ECO:0000256" key="1">
    <source>
        <dbReference type="ARBA" id="ARBA00001933"/>
    </source>
</evidence>
<gene>
    <name evidence="4" type="ORF">HMPREF1863_00388</name>
</gene>
<keyword evidence="5" id="KW-1185">Reference proteome</keyword>
<dbReference type="Pfam" id="PF00155">
    <property type="entry name" value="Aminotran_1_2"/>
    <property type="match status" value="1"/>
</dbReference>
<organism evidence="4 5">
    <name type="scientific">Aedoeadaptatus coxii</name>
    <dbReference type="NCBI Taxonomy" id="755172"/>
    <lineage>
        <taxon>Bacteria</taxon>
        <taxon>Bacillati</taxon>
        <taxon>Bacillota</taxon>
        <taxon>Tissierellia</taxon>
        <taxon>Tissierellales</taxon>
        <taxon>Peptoniphilaceae</taxon>
        <taxon>Aedoeadaptatus</taxon>
    </lineage>
</organism>
<dbReference type="EMBL" id="LSDG01000008">
    <property type="protein sequence ID" value="KXB68070.1"/>
    <property type="molecule type" value="Genomic_DNA"/>
</dbReference>
<dbReference type="PANTHER" id="PTHR42885:SF1">
    <property type="entry name" value="THREONINE-PHOSPHATE DECARBOXYLASE"/>
    <property type="match status" value="1"/>
</dbReference>
<dbReference type="Gene3D" id="3.90.1150.10">
    <property type="entry name" value="Aspartate Aminotransferase, domain 1"/>
    <property type="match status" value="1"/>
</dbReference>
<dbReference type="STRING" id="755172.HMPREF1863_00388"/>
<dbReference type="GO" id="GO:0030170">
    <property type="term" value="F:pyridoxal phosphate binding"/>
    <property type="evidence" value="ECO:0007669"/>
    <property type="project" value="InterPro"/>
</dbReference>
<reference evidence="5" key="1">
    <citation type="submission" date="2016-01" db="EMBL/GenBank/DDBJ databases">
        <authorList>
            <person name="Mitreva M."/>
            <person name="Pepin K.H."/>
            <person name="Mihindukulasuriya K.A."/>
            <person name="Fulton R."/>
            <person name="Fronick C."/>
            <person name="O'Laughlin M."/>
            <person name="Miner T."/>
            <person name="Herter B."/>
            <person name="Rosa B.A."/>
            <person name="Cordes M."/>
            <person name="Tomlinson C."/>
            <person name="Wollam A."/>
            <person name="Palsikar V.B."/>
            <person name="Mardis E.R."/>
            <person name="Wilson R.K."/>
        </authorList>
    </citation>
    <scope>NUCLEOTIDE SEQUENCE [LARGE SCALE GENOMIC DNA]</scope>
    <source>
        <strain evidence="5">DNF00729</strain>
    </source>
</reference>
<accession>A0A134AKI7</accession>
<comment type="caution">
    <text evidence="4">The sequence shown here is derived from an EMBL/GenBank/DDBJ whole genome shotgun (WGS) entry which is preliminary data.</text>
</comment>
<sequence>MKKHSHGADLYDLETKYQWRADDIRDFSSNINPLGPSPKALTYFRDHLAALSRYPDPEYRKLREAIGRYVHASADDVLLGSGTSQLIQAYIAYMKPKKALLNSPCYSEYERELEKNRAHIIEYTLDYHANFKIDVDEVIRIIREEGIDLYVLTNPNNPTGSILTRVDIERILDETDVHMLVDETYIEFTDRGVYSAAALATQRKDLFVVRGTSKFFATPGIRLGYGLTGNPHIKNALAETLSMWGINVAAEIMGRIMFSDENYRAKTYHLVQEEKEKLCAGLEAIDSLKVFPSYGNFVLVKIKDRSHTAKELREALMEKKLIIRDCTSFRNLDSRFFRFCILDEKSNDVLLSEIRKFFKK</sequence>
<protein>
    <submittedName>
        <fullName evidence="4">Putative histidinol-phosphate transaminase</fullName>
    </submittedName>
</protein>
<dbReference type="GO" id="GO:0003824">
    <property type="term" value="F:catalytic activity"/>
    <property type="evidence" value="ECO:0007669"/>
    <property type="project" value="UniProtKB-ARBA"/>
</dbReference>
<dbReference type="PANTHER" id="PTHR42885">
    <property type="entry name" value="HISTIDINOL-PHOSPHATE AMINOTRANSFERASE-RELATED"/>
    <property type="match status" value="1"/>
</dbReference>
<evidence type="ECO:0000313" key="4">
    <source>
        <dbReference type="EMBL" id="KXB68070.1"/>
    </source>
</evidence>
<dbReference type="SUPFAM" id="SSF53383">
    <property type="entry name" value="PLP-dependent transferases"/>
    <property type="match status" value="1"/>
</dbReference>
<dbReference type="InterPro" id="IPR015424">
    <property type="entry name" value="PyrdxlP-dep_Trfase"/>
</dbReference>